<dbReference type="SUPFAM" id="SSF50249">
    <property type="entry name" value="Nucleic acid-binding proteins"/>
    <property type="match status" value="1"/>
</dbReference>
<gene>
    <name evidence="1" type="ORF">GCM10011360_06700</name>
</gene>
<keyword evidence="2" id="KW-1185">Reference proteome</keyword>
<evidence type="ECO:0000313" key="1">
    <source>
        <dbReference type="EMBL" id="GGE20679.1"/>
    </source>
</evidence>
<reference evidence="2" key="1">
    <citation type="journal article" date="2019" name="Int. J. Syst. Evol. Microbiol.">
        <title>The Global Catalogue of Microorganisms (GCM) 10K type strain sequencing project: providing services to taxonomists for standard genome sequencing and annotation.</title>
        <authorList>
            <consortium name="The Broad Institute Genomics Platform"/>
            <consortium name="The Broad Institute Genome Sequencing Center for Infectious Disease"/>
            <person name="Wu L."/>
            <person name="Ma J."/>
        </authorList>
    </citation>
    <scope>NUCLEOTIDE SEQUENCE [LARGE SCALE GENOMIC DNA]</scope>
    <source>
        <strain evidence="2">CGMCC 1.12664</strain>
    </source>
</reference>
<accession>A0A917A032</accession>
<dbReference type="InterPro" id="IPR012340">
    <property type="entry name" value="NA-bd_OB-fold"/>
</dbReference>
<evidence type="ECO:0000313" key="2">
    <source>
        <dbReference type="Proteomes" id="UP000612855"/>
    </source>
</evidence>
<protein>
    <recommendedName>
        <fullName evidence="3">DUF35 domain-containing protein</fullName>
    </recommendedName>
</protein>
<dbReference type="Proteomes" id="UP000612855">
    <property type="component" value="Unassembled WGS sequence"/>
</dbReference>
<organism evidence="1 2">
    <name type="scientific">Primorskyibacter flagellatus</name>
    <dbReference type="NCBI Taxonomy" id="1387277"/>
    <lineage>
        <taxon>Bacteria</taxon>
        <taxon>Pseudomonadati</taxon>
        <taxon>Pseudomonadota</taxon>
        <taxon>Alphaproteobacteria</taxon>
        <taxon>Rhodobacterales</taxon>
        <taxon>Roseobacteraceae</taxon>
        <taxon>Primorskyibacter</taxon>
    </lineage>
</organism>
<dbReference type="AlphaFoldDB" id="A0A917A032"/>
<name>A0A917A032_9RHOB</name>
<comment type="caution">
    <text evidence="1">The sequence shown here is derived from an EMBL/GenBank/DDBJ whole genome shotgun (WGS) entry which is preliminary data.</text>
</comment>
<evidence type="ECO:0008006" key="3">
    <source>
        <dbReference type="Google" id="ProtNLM"/>
    </source>
</evidence>
<proteinExistence type="predicted"/>
<dbReference type="EMBL" id="BMFJ01000001">
    <property type="protein sequence ID" value="GGE20679.1"/>
    <property type="molecule type" value="Genomic_DNA"/>
</dbReference>
<sequence length="133" mass="14333">MDLEKPDLYRLSPDGRSLILRAGRCGACGDLSFPLTPYGCPLCGAEPAQVREEEMDGQARLLTFLTLHTRLTPTLPVPLVVGEAEMANGAIEEIMLDGDESRYSDGMIVRAAPVEISRGDAQVIACRFVPAEG</sequence>
<dbReference type="RefSeq" id="WP_188476254.1">
    <property type="nucleotide sequence ID" value="NZ_BMFJ01000001.1"/>
</dbReference>